<sequence>MRIDNFAETIEGVLKLTLRDVPRQTADKYSILFSSGHIKLQISGGKISSYAAKTKV</sequence>
<name>A0A9I9E7D3_CUCME</name>
<reference evidence="1" key="1">
    <citation type="submission" date="2023-03" db="UniProtKB">
        <authorList>
            <consortium name="EnsemblPlants"/>
        </authorList>
    </citation>
    <scope>IDENTIFICATION</scope>
</reference>
<evidence type="ECO:0000313" key="1">
    <source>
        <dbReference type="EnsemblPlants" id="MELO3C029820.2.1"/>
    </source>
</evidence>
<dbReference type="AlphaFoldDB" id="A0A9I9E7D3"/>
<dbReference type="EnsemblPlants" id="MELO3C029820.2.1">
    <property type="protein sequence ID" value="MELO3C029820.2.1"/>
    <property type="gene ID" value="MELO3C029820.2"/>
</dbReference>
<proteinExistence type="predicted"/>
<accession>A0A9I9E7D3</accession>
<protein>
    <submittedName>
        <fullName evidence="1">Uncharacterized protein</fullName>
    </submittedName>
</protein>
<dbReference type="Gramene" id="MELO3C029820.2.1">
    <property type="protein sequence ID" value="MELO3C029820.2.1"/>
    <property type="gene ID" value="MELO3C029820.2"/>
</dbReference>
<organism evidence="1">
    <name type="scientific">Cucumis melo</name>
    <name type="common">Muskmelon</name>
    <dbReference type="NCBI Taxonomy" id="3656"/>
    <lineage>
        <taxon>Eukaryota</taxon>
        <taxon>Viridiplantae</taxon>
        <taxon>Streptophyta</taxon>
        <taxon>Embryophyta</taxon>
        <taxon>Tracheophyta</taxon>
        <taxon>Spermatophyta</taxon>
        <taxon>Magnoliopsida</taxon>
        <taxon>eudicotyledons</taxon>
        <taxon>Gunneridae</taxon>
        <taxon>Pentapetalae</taxon>
        <taxon>rosids</taxon>
        <taxon>fabids</taxon>
        <taxon>Cucurbitales</taxon>
        <taxon>Cucurbitaceae</taxon>
        <taxon>Benincaseae</taxon>
        <taxon>Cucumis</taxon>
    </lineage>
</organism>